<dbReference type="STRING" id="1442369.A0A0D2G5B9"/>
<reference evidence="2 3" key="1">
    <citation type="submission" date="2015-01" db="EMBL/GenBank/DDBJ databases">
        <title>The Genome Sequence of Rhinocladiella mackenzie CBS 650.93.</title>
        <authorList>
            <consortium name="The Broad Institute Genomics Platform"/>
            <person name="Cuomo C."/>
            <person name="de Hoog S."/>
            <person name="Gorbushina A."/>
            <person name="Stielow B."/>
            <person name="Teixiera M."/>
            <person name="Abouelleil A."/>
            <person name="Chapman S.B."/>
            <person name="Priest M."/>
            <person name="Young S.K."/>
            <person name="Wortman J."/>
            <person name="Nusbaum C."/>
            <person name="Birren B."/>
        </authorList>
    </citation>
    <scope>NUCLEOTIDE SEQUENCE [LARGE SCALE GENOMIC DNA]</scope>
    <source>
        <strain evidence="2 3">CBS 650.93</strain>
    </source>
</reference>
<dbReference type="OrthoDB" id="4159154at2759"/>
<evidence type="ECO:0000256" key="1">
    <source>
        <dbReference type="SAM" id="Phobius"/>
    </source>
</evidence>
<evidence type="ECO:0000313" key="3">
    <source>
        <dbReference type="Proteomes" id="UP000053617"/>
    </source>
</evidence>
<feature type="transmembrane region" description="Helical" evidence="1">
    <location>
        <begin position="170"/>
        <end position="192"/>
    </location>
</feature>
<keyword evidence="1" id="KW-0812">Transmembrane</keyword>
<dbReference type="InterPro" id="IPR052413">
    <property type="entry name" value="SUR7_domain"/>
</dbReference>
<dbReference type="GeneID" id="25289129"/>
<dbReference type="PANTHER" id="PTHR28019:SF7">
    <property type="entry name" value="SUR7 PROTEIN"/>
    <property type="match status" value="1"/>
</dbReference>
<dbReference type="Pfam" id="PF06687">
    <property type="entry name" value="SUR7"/>
    <property type="match status" value="1"/>
</dbReference>
<dbReference type="RefSeq" id="XP_013277113.1">
    <property type="nucleotide sequence ID" value="XM_013421659.1"/>
</dbReference>
<organism evidence="2 3">
    <name type="scientific">Rhinocladiella mackenziei CBS 650.93</name>
    <dbReference type="NCBI Taxonomy" id="1442369"/>
    <lineage>
        <taxon>Eukaryota</taxon>
        <taxon>Fungi</taxon>
        <taxon>Dikarya</taxon>
        <taxon>Ascomycota</taxon>
        <taxon>Pezizomycotina</taxon>
        <taxon>Eurotiomycetes</taxon>
        <taxon>Chaetothyriomycetidae</taxon>
        <taxon>Chaetothyriales</taxon>
        <taxon>Herpotrichiellaceae</taxon>
        <taxon>Rhinocladiella</taxon>
    </lineage>
</organism>
<dbReference type="Gene3D" id="1.20.140.150">
    <property type="match status" value="1"/>
</dbReference>
<feature type="transmembrane region" description="Helical" evidence="1">
    <location>
        <begin position="199"/>
        <end position="228"/>
    </location>
</feature>
<dbReference type="HOGENOM" id="CLU_064532_0_0_1"/>
<protein>
    <recommendedName>
        <fullName evidence="4">Actin cortical patch SUR7/pH-response regulator PalI</fullName>
    </recommendedName>
</protein>
<gene>
    <name evidence="2" type="ORF">Z518_01058</name>
</gene>
<evidence type="ECO:0000313" key="2">
    <source>
        <dbReference type="EMBL" id="KIX09977.1"/>
    </source>
</evidence>
<keyword evidence="3" id="KW-1185">Reference proteome</keyword>
<evidence type="ECO:0008006" key="4">
    <source>
        <dbReference type="Google" id="ProtNLM"/>
    </source>
</evidence>
<keyword evidence="1" id="KW-1133">Transmembrane helix</keyword>
<dbReference type="GO" id="GO:0051285">
    <property type="term" value="C:cell cortex of cell tip"/>
    <property type="evidence" value="ECO:0007669"/>
    <property type="project" value="TreeGrafter"/>
</dbReference>
<name>A0A0D2G5B9_9EURO</name>
<dbReference type="AlphaFoldDB" id="A0A0D2G5B9"/>
<dbReference type="VEuPathDB" id="FungiDB:Z518_01058"/>
<dbReference type="InterPro" id="IPR009571">
    <property type="entry name" value="SUR7/Rim9-like_fungi"/>
</dbReference>
<dbReference type="PANTHER" id="PTHR28019">
    <property type="entry name" value="CELL MEMBRANE PROTEIN YLR413W-RELATED"/>
    <property type="match status" value="1"/>
</dbReference>
<dbReference type="GO" id="GO:0005886">
    <property type="term" value="C:plasma membrane"/>
    <property type="evidence" value="ECO:0007669"/>
    <property type="project" value="InterPro"/>
</dbReference>
<keyword evidence="1" id="KW-0472">Membrane</keyword>
<proteinExistence type="predicted"/>
<dbReference type="EMBL" id="KN847475">
    <property type="protein sequence ID" value="KIX09977.1"/>
    <property type="molecule type" value="Genomic_DNA"/>
</dbReference>
<dbReference type="Proteomes" id="UP000053617">
    <property type="component" value="Unassembled WGS sequence"/>
</dbReference>
<feature type="transmembrane region" description="Helical" evidence="1">
    <location>
        <begin position="248"/>
        <end position="268"/>
    </location>
</feature>
<dbReference type="GO" id="GO:0031505">
    <property type="term" value="P:fungal-type cell wall organization"/>
    <property type="evidence" value="ECO:0007669"/>
    <property type="project" value="TreeGrafter"/>
</dbReference>
<accession>A0A0D2G5B9</accession>
<sequence length="286" mass="30638">MRLSSILTLGCAITAFVLSLLCLLAGTSKSFLQDADLMTLNISRIGHTSLFNTTDGDGGLFDSLVNDIQDDINDLLNDATSDIAEALDLPDFFNVHLMNFCQGSYAPNATAEDPHQNITECSNSSLSFHFEPTKTVEEHLPDGITLEDIHWPDEIRDAENAVKVASMATIVFYIIGTACAGIGMFTAVWGVLNERRLTALINVGIDVLAFLAIGIGSAISTAIVVKAVDAINKYGDDIGIAAEMGDKFLGMTWAATGLMLLAATVSLVQFCAGRRRSQQYGEKGGY</sequence>